<evidence type="ECO:0000313" key="1">
    <source>
        <dbReference type="EMBL" id="PJE77531.1"/>
    </source>
</evidence>
<name>A0A2H9T2V6_9ZZZZ</name>
<proteinExistence type="predicted"/>
<organism evidence="1">
    <name type="scientific">invertebrate metagenome</name>
    <dbReference type="NCBI Taxonomy" id="1711999"/>
    <lineage>
        <taxon>unclassified sequences</taxon>
        <taxon>metagenomes</taxon>
        <taxon>organismal metagenomes</taxon>
    </lineage>
</organism>
<sequence>MTTEMVLSMAFEIQLTLDLLRYVGHELGAIESVSVLSDPVF</sequence>
<dbReference type="AlphaFoldDB" id="A0A2H9T2V6"/>
<comment type="caution">
    <text evidence="1">The sequence shown here is derived from an EMBL/GenBank/DDBJ whole genome shotgun (WGS) entry which is preliminary data.</text>
</comment>
<accession>A0A2H9T2V6</accession>
<dbReference type="EMBL" id="NSIT01000528">
    <property type="protein sequence ID" value="PJE77531.1"/>
    <property type="molecule type" value="Genomic_DNA"/>
</dbReference>
<gene>
    <name evidence="1" type="ORF">CI610_03544</name>
</gene>
<reference evidence="1" key="1">
    <citation type="journal article" date="2017" name="Appl. Environ. Microbiol.">
        <title>Molecular characterization of an Endozoicomonas-like organism causing infection in king scallop Pecten maximus L.</title>
        <authorList>
            <person name="Cano I."/>
            <person name="van Aerle R."/>
            <person name="Ross S."/>
            <person name="Verner-Jeffreys D.W."/>
            <person name="Paley R.K."/>
            <person name="Rimmer G."/>
            <person name="Ryder D."/>
            <person name="Hooper P."/>
            <person name="Stone D."/>
            <person name="Feist S.W."/>
        </authorList>
    </citation>
    <scope>NUCLEOTIDE SEQUENCE</scope>
</reference>
<protein>
    <submittedName>
        <fullName evidence="1">Uncharacterized protein</fullName>
    </submittedName>
</protein>